<organism evidence="2 3">
    <name type="scientific">Hanamia caeni</name>
    <dbReference type="NCBI Taxonomy" id="2294116"/>
    <lineage>
        <taxon>Bacteria</taxon>
        <taxon>Pseudomonadati</taxon>
        <taxon>Bacteroidota</taxon>
        <taxon>Chitinophagia</taxon>
        <taxon>Chitinophagales</taxon>
        <taxon>Chitinophagaceae</taxon>
        <taxon>Hanamia</taxon>
    </lineage>
</organism>
<reference evidence="2 3" key="1">
    <citation type="submission" date="2018-11" db="EMBL/GenBank/DDBJ databases">
        <title>Draft genome sequence of Ferruginibacter sp. BO-59.</title>
        <authorList>
            <person name="Im W.T."/>
        </authorList>
    </citation>
    <scope>NUCLEOTIDE SEQUENCE [LARGE SCALE GENOMIC DNA]</scope>
    <source>
        <strain evidence="2 3">BO-59</strain>
    </source>
</reference>
<feature type="transmembrane region" description="Helical" evidence="1">
    <location>
        <begin position="41"/>
        <end position="65"/>
    </location>
</feature>
<protein>
    <submittedName>
        <fullName evidence="2">Uncharacterized protein</fullName>
    </submittedName>
</protein>
<proteinExistence type="predicted"/>
<gene>
    <name evidence="2" type="ORF">EFY79_21065</name>
</gene>
<evidence type="ECO:0000313" key="2">
    <source>
        <dbReference type="EMBL" id="RNI31835.1"/>
    </source>
</evidence>
<dbReference type="Proteomes" id="UP000267223">
    <property type="component" value="Unassembled WGS sequence"/>
</dbReference>
<comment type="caution">
    <text evidence="2">The sequence shown here is derived from an EMBL/GenBank/DDBJ whole genome shotgun (WGS) entry which is preliminary data.</text>
</comment>
<feature type="transmembrane region" description="Helical" evidence="1">
    <location>
        <begin position="71"/>
        <end position="88"/>
    </location>
</feature>
<keyword evidence="1" id="KW-1133">Transmembrane helix</keyword>
<evidence type="ECO:0000313" key="3">
    <source>
        <dbReference type="Proteomes" id="UP000267223"/>
    </source>
</evidence>
<accession>A0A3M9N367</accession>
<dbReference type="AlphaFoldDB" id="A0A3M9N367"/>
<sequence length="198" mass="22893">MAVSGNSNMTIFKSKFQKWTVIFGLLFLLSYLFQDLLWEKLWVWSFLLMILLAVIFIVIFIVGLIKKDRKVIPILIAAVVVICTTELLKSETFKSPKLLQATLHDDRSVINLTLRKNKTFEVSVATIFSNQNFDGKYKIIDDKIIFLDKPYDNDFIPDTLTINGNKIILRFDKNNKPITDFATYFDITQNQIKTVANN</sequence>
<feature type="transmembrane region" description="Helical" evidence="1">
    <location>
        <begin position="16"/>
        <end position="34"/>
    </location>
</feature>
<keyword evidence="1" id="KW-0472">Membrane</keyword>
<evidence type="ECO:0000256" key="1">
    <source>
        <dbReference type="SAM" id="Phobius"/>
    </source>
</evidence>
<keyword evidence="1" id="KW-0812">Transmembrane</keyword>
<keyword evidence="3" id="KW-1185">Reference proteome</keyword>
<name>A0A3M9N367_9BACT</name>
<dbReference type="EMBL" id="RJJR01000032">
    <property type="protein sequence ID" value="RNI31835.1"/>
    <property type="molecule type" value="Genomic_DNA"/>
</dbReference>